<dbReference type="AlphaFoldDB" id="A0AAF0UR02"/>
<name>A0AAF0UR02_SOLVR</name>
<evidence type="ECO:0000256" key="1">
    <source>
        <dbReference type="SAM" id="MobiDB-lite"/>
    </source>
</evidence>
<protein>
    <submittedName>
        <fullName evidence="2">Uncharacterized protein</fullName>
    </submittedName>
</protein>
<sequence length="203" mass="22759">MFEGKHGHYVAKRNEKAEKKRRNEGLRIIEFTWQVAKGSYFTFCSSLLSAEGKDQVGRKMKQSAHHREIPRSNTISPNDSEHDNAEGWCKMTMNYTEVDHLASLVRIADQLGDSPFGLVHRCLAPAFSIVVLEVIGRHGIASRNFSAMHRLLFFSTDLIISFRAQHSGTKGEVRPFGDSPCALGNPHTFISSFFSSLSLLFAT</sequence>
<gene>
    <name evidence="2" type="ORF">MTR67_042941</name>
</gene>
<proteinExistence type="predicted"/>
<dbReference type="EMBL" id="CP133621">
    <property type="protein sequence ID" value="WMV49556.1"/>
    <property type="molecule type" value="Genomic_DNA"/>
</dbReference>
<accession>A0AAF0UR02</accession>
<dbReference type="Proteomes" id="UP001234989">
    <property type="component" value="Chromosome 10"/>
</dbReference>
<feature type="region of interest" description="Disordered" evidence="1">
    <location>
        <begin position="59"/>
        <end position="82"/>
    </location>
</feature>
<evidence type="ECO:0000313" key="3">
    <source>
        <dbReference type="Proteomes" id="UP001234989"/>
    </source>
</evidence>
<organism evidence="2 3">
    <name type="scientific">Solanum verrucosum</name>
    <dbReference type="NCBI Taxonomy" id="315347"/>
    <lineage>
        <taxon>Eukaryota</taxon>
        <taxon>Viridiplantae</taxon>
        <taxon>Streptophyta</taxon>
        <taxon>Embryophyta</taxon>
        <taxon>Tracheophyta</taxon>
        <taxon>Spermatophyta</taxon>
        <taxon>Magnoliopsida</taxon>
        <taxon>eudicotyledons</taxon>
        <taxon>Gunneridae</taxon>
        <taxon>Pentapetalae</taxon>
        <taxon>asterids</taxon>
        <taxon>lamiids</taxon>
        <taxon>Solanales</taxon>
        <taxon>Solanaceae</taxon>
        <taxon>Solanoideae</taxon>
        <taxon>Solaneae</taxon>
        <taxon>Solanum</taxon>
    </lineage>
</organism>
<reference evidence="2" key="1">
    <citation type="submission" date="2023-08" db="EMBL/GenBank/DDBJ databases">
        <title>A de novo genome assembly of Solanum verrucosum Schlechtendal, a Mexican diploid species geographically isolated from the other diploid A-genome species in potato relatives.</title>
        <authorList>
            <person name="Hosaka K."/>
        </authorList>
    </citation>
    <scope>NUCLEOTIDE SEQUENCE</scope>
    <source>
        <tissue evidence="2">Young leaves</tissue>
    </source>
</reference>
<evidence type="ECO:0000313" key="2">
    <source>
        <dbReference type="EMBL" id="WMV49556.1"/>
    </source>
</evidence>
<keyword evidence="3" id="KW-1185">Reference proteome</keyword>